<organism evidence="1 2">
    <name type="scientific">Armillaria ostoyae</name>
    <name type="common">Armillaria root rot fungus</name>
    <dbReference type="NCBI Taxonomy" id="47428"/>
    <lineage>
        <taxon>Eukaryota</taxon>
        <taxon>Fungi</taxon>
        <taxon>Dikarya</taxon>
        <taxon>Basidiomycota</taxon>
        <taxon>Agaricomycotina</taxon>
        <taxon>Agaricomycetes</taxon>
        <taxon>Agaricomycetidae</taxon>
        <taxon>Agaricales</taxon>
        <taxon>Marasmiineae</taxon>
        <taxon>Physalacriaceae</taxon>
        <taxon>Armillaria</taxon>
    </lineage>
</organism>
<proteinExistence type="predicted"/>
<evidence type="ECO:0000313" key="2">
    <source>
        <dbReference type="Proteomes" id="UP000219338"/>
    </source>
</evidence>
<dbReference type="STRING" id="47428.A0A284S7F1"/>
<name>A0A284S7F1_ARMOS</name>
<protein>
    <submittedName>
        <fullName evidence="1">Uncharacterized protein</fullName>
    </submittedName>
</protein>
<gene>
    <name evidence="1" type="ORF">ARMOST_20462</name>
</gene>
<dbReference type="OMA" id="CHAYLIM"/>
<keyword evidence="2" id="KW-1185">Reference proteome</keyword>
<dbReference type="AlphaFoldDB" id="A0A284S7F1"/>
<dbReference type="EMBL" id="FUEG01000039">
    <property type="protein sequence ID" value="SJL16930.1"/>
    <property type="molecule type" value="Genomic_DNA"/>
</dbReference>
<dbReference type="Proteomes" id="UP000219338">
    <property type="component" value="Unassembled WGS sequence"/>
</dbReference>
<evidence type="ECO:0000313" key="1">
    <source>
        <dbReference type="EMBL" id="SJL16930.1"/>
    </source>
</evidence>
<dbReference type="OrthoDB" id="2272314at2759"/>
<sequence length="161" mass="18052">MSKAFLKDIRQYNAALAFTSLAVKVDEAITNSSGPYCFHVSGELHHRMGSLLANEGEDLSYAQLYIHDPAEALSMRNRRNPNLKSDIMSQLQDLLHDVNPYVALYCHAYLIMKDKPQEEYPNIEVWLHVGDGTDGQRYNLPTVDELAAIIPGDGSETVKDD</sequence>
<accession>A0A284S7F1</accession>
<dbReference type="PANTHER" id="PTHR45786:SF74">
    <property type="entry name" value="ATP-DEPENDENT DNA HELICASE"/>
    <property type="match status" value="1"/>
</dbReference>
<reference evidence="2" key="1">
    <citation type="journal article" date="2017" name="Nat. Ecol. Evol.">
        <title>Genome expansion and lineage-specific genetic innovations in the forest pathogenic fungi Armillaria.</title>
        <authorList>
            <person name="Sipos G."/>
            <person name="Prasanna A.N."/>
            <person name="Walter M.C."/>
            <person name="O'Connor E."/>
            <person name="Balint B."/>
            <person name="Krizsan K."/>
            <person name="Kiss B."/>
            <person name="Hess J."/>
            <person name="Varga T."/>
            <person name="Slot J."/>
            <person name="Riley R."/>
            <person name="Boka B."/>
            <person name="Rigling D."/>
            <person name="Barry K."/>
            <person name="Lee J."/>
            <person name="Mihaltcheva S."/>
            <person name="LaButti K."/>
            <person name="Lipzen A."/>
            <person name="Waldron R."/>
            <person name="Moloney N.M."/>
            <person name="Sperisen C."/>
            <person name="Kredics L."/>
            <person name="Vagvoelgyi C."/>
            <person name="Patrignani A."/>
            <person name="Fitzpatrick D."/>
            <person name="Nagy I."/>
            <person name="Doyle S."/>
            <person name="Anderson J.B."/>
            <person name="Grigoriev I.V."/>
            <person name="Gueldener U."/>
            <person name="Muensterkoetter M."/>
            <person name="Nagy L.G."/>
        </authorList>
    </citation>
    <scope>NUCLEOTIDE SEQUENCE [LARGE SCALE GENOMIC DNA]</scope>
    <source>
        <strain evidence="2">C18/9</strain>
    </source>
</reference>
<dbReference type="PANTHER" id="PTHR45786">
    <property type="entry name" value="DNA BINDING PROTEIN-LIKE"/>
    <property type="match status" value="1"/>
</dbReference>